<dbReference type="EMBL" id="PXVC01000051">
    <property type="protein sequence ID" value="PSI01071.1"/>
    <property type="molecule type" value="Genomic_DNA"/>
</dbReference>
<comment type="caution">
    <text evidence="1">The sequence shown here is derived from an EMBL/GenBank/DDBJ whole genome shotgun (WGS) entry which is preliminary data.</text>
</comment>
<proteinExistence type="predicted"/>
<dbReference type="Proteomes" id="UP000240206">
    <property type="component" value="Unassembled WGS sequence"/>
</dbReference>
<dbReference type="GO" id="GO:0006777">
    <property type="term" value="P:Mo-molybdopterin cofactor biosynthetic process"/>
    <property type="evidence" value="ECO:0007669"/>
    <property type="project" value="InterPro"/>
</dbReference>
<protein>
    <submittedName>
        <fullName evidence="1">Molybdenum cofactor biosynthesis protein MoaE</fullName>
    </submittedName>
</protein>
<keyword evidence="2" id="KW-1185">Reference proteome</keyword>
<dbReference type="SUPFAM" id="SSF54690">
    <property type="entry name" value="Molybdopterin synthase subunit MoaE"/>
    <property type="match status" value="1"/>
</dbReference>
<dbReference type="InterPro" id="IPR003448">
    <property type="entry name" value="Mopterin_biosynth_MoaE"/>
</dbReference>
<dbReference type="InterPro" id="IPR036563">
    <property type="entry name" value="MoaE_sf"/>
</dbReference>
<dbReference type="PANTHER" id="PTHR23404">
    <property type="entry name" value="MOLYBDOPTERIN SYNTHASE RELATED"/>
    <property type="match status" value="1"/>
</dbReference>
<dbReference type="Pfam" id="PF02391">
    <property type="entry name" value="MoaE"/>
    <property type="match status" value="1"/>
</dbReference>
<evidence type="ECO:0000313" key="2">
    <source>
        <dbReference type="Proteomes" id="UP000240206"/>
    </source>
</evidence>
<accession>A0A2P7ECX1</accession>
<evidence type="ECO:0000313" key="1">
    <source>
        <dbReference type="EMBL" id="PSI01071.1"/>
    </source>
</evidence>
<organism evidence="1 2">
    <name type="scientific">Synechococcus lacustris str. Tous</name>
    <dbReference type="NCBI Taxonomy" id="1910958"/>
    <lineage>
        <taxon>Bacteria</taxon>
        <taxon>Bacillati</taxon>
        <taxon>Cyanobacteriota</taxon>
        <taxon>Cyanophyceae</taxon>
        <taxon>Synechococcales</taxon>
        <taxon>Synechococcaceae</taxon>
        <taxon>Synechococcus</taxon>
    </lineage>
</organism>
<reference evidence="2" key="1">
    <citation type="submission" date="2018-03" db="EMBL/GenBank/DDBJ databases">
        <title>Ecological and genomic features of two cosmopolitan and abundant freshwater picocyanobacteria.</title>
        <authorList>
            <person name="Cabello-Yeves P.J."/>
            <person name="Picazo A."/>
            <person name="Camacho A."/>
            <person name="Callieri C."/>
            <person name="Rosselli R."/>
            <person name="Roda-Garcia J."/>
            <person name="Coutinho F.H."/>
            <person name="Rodriguez-Valera F."/>
        </authorList>
    </citation>
    <scope>NUCLEOTIDE SEQUENCE [LARGE SCALE GENOMIC DNA]</scope>
    <source>
        <strain evidence="2">Tous</strain>
    </source>
</reference>
<dbReference type="Gene3D" id="3.90.1170.40">
    <property type="entry name" value="Molybdopterin biosynthesis MoaE subunit"/>
    <property type="match status" value="1"/>
</dbReference>
<sequence length="151" mass="16992">MAALKINLRNERFEPLLVLEQWHQVRAEQGECPGAAECIFIGRMRPKGSDGSPLVALELEHYPGMSEQQLLLLSSNCCNRHGVNSALVQHRIGKVLPHEAIVLIAICANQRGEAQRCCQELLEALKHEAPFWKREWRADGSAEWINGNTPF</sequence>
<dbReference type="RefSeq" id="WP_106500449.1">
    <property type="nucleotide sequence ID" value="NZ_PXVC01000051.1"/>
</dbReference>
<gene>
    <name evidence="1" type="ORF">C7K08_09775</name>
</gene>
<name>A0A2P7ECX1_9SYNE</name>
<dbReference type="CDD" id="cd00756">
    <property type="entry name" value="MoaE"/>
    <property type="match status" value="1"/>
</dbReference>
<dbReference type="AlphaFoldDB" id="A0A2P7ECX1"/>